<evidence type="ECO:0000256" key="1">
    <source>
        <dbReference type="SAM" id="Coils"/>
    </source>
</evidence>
<accession>A0A9N8DNP9</accession>
<protein>
    <submittedName>
        <fullName evidence="3">[F-actin]-monooxygenase MICAL2</fullName>
    </submittedName>
</protein>
<dbReference type="EMBL" id="CAICTM010000230">
    <property type="protein sequence ID" value="CAB9505440.1"/>
    <property type="molecule type" value="Genomic_DNA"/>
</dbReference>
<keyword evidence="1" id="KW-0175">Coiled coil</keyword>
<dbReference type="InterPro" id="IPR036188">
    <property type="entry name" value="FAD/NAD-bd_sf"/>
</dbReference>
<evidence type="ECO:0000313" key="4">
    <source>
        <dbReference type="Proteomes" id="UP001153069"/>
    </source>
</evidence>
<dbReference type="AlphaFoldDB" id="A0A9N8DNP9"/>
<evidence type="ECO:0000256" key="2">
    <source>
        <dbReference type="SAM" id="MobiDB-lite"/>
    </source>
</evidence>
<comment type="caution">
    <text evidence="3">The sequence shown here is derived from an EMBL/GenBank/DDBJ whole genome shotgun (WGS) entry which is preliminary data.</text>
</comment>
<dbReference type="PRINTS" id="PR00420">
    <property type="entry name" value="RNGMNOXGNASE"/>
</dbReference>
<proteinExistence type="predicted"/>
<keyword evidence="4" id="KW-1185">Reference proteome</keyword>
<gene>
    <name evidence="3" type="ORF">SEMRO_231_G093570.1</name>
</gene>
<dbReference type="SUPFAM" id="SSF51905">
    <property type="entry name" value="FAD/NAD(P)-binding domain"/>
    <property type="match status" value="1"/>
</dbReference>
<feature type="coiled-coil region" evidence="1">
    <location>
        <begin position="815"/>
        <end position="849"/>
    </location>
</feature>
<evidence type="ECO:0000313" key="3">
    <source>
        <dbReference type="EMBL" id="CAB9505440.1"/>
    </source>
</evidence>
<dbReference type="OrthoDB" id="20799at2759"/>
<feature type="region of interest" description="Disordered" evidence="2">
    <location>
        <begin position="735"/>
        <end position="760"/>
    </location>
</feature>
<organism evidence="3 4">
    <name type="scientific">Seminavis robusta</name>
    <dbReference type="NCBI Taxonomy" id="568900"/>
    <lineage>
        <taxon>Eukaryota</taxon>
        <taxon>Sar</taxon>
        <taxon>Stramenopiles</taxon>
        <taxon>Ochrophyta</taxon>
        <taxon>Bacillariophyta</taxon>
        <taxon>Bacillariophyceae</taxon>
        <taxon>Bacillariophycidae</taxon>
        <taxon>Naviculales</taxon>
        <taxon>Naviculaceae</taxon>
        <taxon>Seminavis</taxon>
    </lineage>
</organism>
<name>A0A9N8DNP9_9STRA</name>
<dbReference type="Proteomes" id="UP001153069">
    <property type="component" value="Unassembled WGS sequence"/>
</dbReference>
<reference evidence="3" key="1">
    <citation type="submission" date="2020-06" db="EMBL/GenBank/DDBJ databases">
        <authorList>
            <consortium name="Plant Systems Biology data submission"/>
        </authorList>
    </citation>
    <scope>NUCLEOTIDE SEQUENCE</scope>
    <source>
        <strain evidence="3">D6</strain>
    </source>
</reference>
<sequence length="862" mass="96913">MPAGVASATWLNKIAKEKTKLLQEMFEMEPIHVEVKDPKTKKPRPHCQGEDIVYKWDAIYATDPMMKGIVVDTVTGPSTPGKDYVDDINANPAMPYQQLRALVGDGGKWKWPEIWKNLDLLPRRGPAWRHIDDPCNLGKIENPNPHIVPLKCLVVGGGPVGLRLAIELVLGGHRVTLFEKRREIIDKESGLFEKVGFTNRVNRPHINNFCRNDLDRLNGRNFMTPKMCYPVFTNAHTSSIGIDESQMLLLKTALLLGVNFELGVGYENAEVDIENEKNQRPTWLVSYTADKIAQERYGKSDAGEERFDCLFGCDGGQSKVRVTQVEWLGEPKTRLYKKMFGIVSNLRKCSKAKLRSLGHETGLEPEDRAGGTTGIFFYKASYHNYFIVHPPADEMEANGIPWKGVFSFHRARADQNQEKVNMKNTLRTFMTKKAIELGIPIDETLPNGGFVEEPNDVMGFDFSEFYNCEKSAACMVPPLEWDTDEDDEWEIHCPLVALCGDAVSDPNWLLGVGLQRGWNSALDACFYADNIYNNKHFNGKVPMKDEPIEEPIEWAEHMDNMMNLMQKLGNNARDSKLSEEMDTGMLEEKGPVVVQIRRQLAGQKVEAPVPQYLPQVEPWGRYKEFTLAIKNNYKGQDLFKNIHPLATRELAIFEHNAKTVDKATGQVAKADKPAPEEKRKAPQVNAEEVQEIAKQKSFRLRESIVQQAMNPTPAGIDKKDRGGLDSLIFQAAKRGAQKSEAAPTADDINFSPKGRRGSAVKRDSMLSPMDMSAINNLTAQLSRAAPSSALSPDDPMYEVRQQTIKYEKEGMLSKLHVAKKEFARAQAEQEAAQARMEHAKKEMAMLEKICAAFDKAEAKMGK</sequence>
<dbReference type="Gene3D" id="3.50.50.60">
    <property type="entry name" value="FAD/NAD(P)-binding domain"/>
    <property type="match status" value="2"/>
</dbReference>